<organism evidence="1">
    <name type="scientific">Micrurus carvalhoi</name>
    <dbReference type="NCBI Taxonomy" id="3147026"/>
    <lineage>
        <taxon>Eukaryota</taxon>
        <taxon>Metazoa</taxon>
        <taxon>Chordata</taxon>
        <taxon>Craniata</taxon>
        <taxon>Vertebrata</taxon>
        <taxon>Euteleostomi</taxon>
        <taxon>Lepidosauria</taxon>
        <taxon>Squamata</taxon>
        <taxon>Bifurcata</taxon>
        <taxon>Unidentata</taxon>
        <taxon>Episquamata</taxon>
        <taxon>Toxicofera</taxon>
        <taxon>Serpentes</taxon>
        <taxon>Colubroidea</taxon>
        <taxon>Elapidae</taxon>
        <taxon>Elapinae</taxon>
        <taxon>Micrurus</taxon>
    </lineage>
</organism>
<reference evidence="1" key="2">
    <citation type="submission" date="2017-12" db="EMBL/GenBank/DDBJ databases">
        <title>Coralsnake Venomics: Analyses of Venom Gland Transcriptomes and Proteomes of Six Brazilian Taxa.</title>
        <authorList>
            <person name="Aird S.D."/>
            <person name="Jorge da Silva N."/>
            <person name="Qiu L."/>
            <person name="Villar-Briones A."/>
            <person name="Aparecida-Saddi V."/>
            <person name="Campos-Telles M.P."/>
            <person name="Grau M."/>
            <person name="Mikheyev A.S."/>
        </authorList>
    </citation>
    <scope>NUCLEOTIDE SEQUENCE</scope>
    <source>
        <tissue evidence="1">Venom_gland</tissue>
    </source>
</reference>
<protein>
    <submittedName>
        <fullName evidence="1">Uncharacterized protein</fullName>
    </submittedName>
</protein>
<name>A0A2H6NF33_9SAUR</name>
<dbReference type="AlphaFoldDB" id="A0A2H6NF33"/>
<accession>A0A2H6NF33</accession>
<proteinExistence type="predicted"/>
<dbReference type="EMBL" id="IACI01096738">
    <property type="protein sequence ID" value="LAA31169.1"/>
    <property type="molecule type" value="Transcribed_RNA"/>
</dbReference>
<reference evidence="1" key="1">
    <citation type="submission" date="2017-07" db="EMBL/GenBank/DDBJ databases">
        <authorList>
            <person name="Mikheyev A."/>
            <person name="Grau M."/>
        </authorList>
    </citation>
    <scope>NUCLEOTIDE SEQUENCE</scope>
    <source>
        <tissue evidence="1">Venom_gland</tissue>
    </source>
</reference>
<sequence length="114" mass="13167">MWECISSTCNLLEVPKEFVTEPFFIQRASYSGVKICWKRNIWLGESGTESANKYVFGLCKGQQDRVSILIYSSSRQESYGIETEKLKCLECGRKKRKLKLGQFKVLPDSLQLLF</sequence>
<evidence type="ECO:0000313" key="1">
    <source>
        <dbReference type="EMBL" id="LAA31169.1"/>
    </source>
</evidence>